<protein>
    <submittedName>
        <fullName evidence="2">26S proteasome regulatory complex</fullName>
    </submittedName>
</protein>
<dbReference type="Pfam" id="PF00023">
    <property type="entry name" value="Ank"/>
    <property type="match status" value="1"/>
</dbReference>
<dbReference type="InterPro" id="IPR002110">
    <property type="entry name" value="Ankyrin_rpt"/>
</dbReference>
<evidence type="ECO:0000256" key="1">
    <source>
        <dbReference type="PROSITE-ProRule" id="PRU00023"/>
    </source>
</evidence>
<dbReference type="Gene3D" id="1.25.40.20">
    <property type="entry name" value="Ankyrin repeat-containing domain"/>
    <property type="match status" value="1"/>
</dbReference>
<comment type="caution">
    <text evidence="2">The sequence shown here is derived from an EMBL/GenBank/DDBJ whole genome shotgun (WGS) entry which is preliminary data.</text>
</comment>
<dbReference type="PROSITE" id="PS50297">
    <property type="entry name" value="ANK_REP_REGION"/>
    <property type="match status" value="1"/>
</dbReference>
<keyword evidence="1" id="KW-0040">ANK repeat</keyword>
<reference evidence="3" key="1">
    <citation type="submission" date="2024-07" db="EMBL/GenBank/DDBJ databases">
        <title>Two chromosome-level genome assemblies of Korean endemic species Abeliophyllum distichum and Forsythia ovata (Oleaceae).</title>
        <authorList>
            <person name="Jang H."/>
        </authorList>
    </citation>
    <scope>NUCLEOTIDE SEQUENCE [LARGE SCALE GENOMIC DNA]</scope>
</reference>
<evidence type="ECO:0000313" key="3">
    <source>
        <dbReference type="Proteomes" id="UP001604277"/>
    </source>
</evidence>
<dbReference type="PROSITE" id="PS50088">
    <property type="entry name" value="ANK_REPEAT"/>
    <property type="match status" value="1"/>
</dbReference>
<name>A0ABD1RHP7_9LAMI</name>
<sequence length="192" mass="21131">MSTIHKDYVTIASLGYSQGLPPLHPPLTTHEDDSGAVFLSALGTLLRRFLAVKEGFVTPKGCVPKEKRRLGYRITYYACMSKLTVETYQPDMSDQVFTQDEGRFEAAIMSYASSRYSKSCKGKEVPYGGSNGEWELLNRKPELASKLDSNGCSPLHLAAAKGHVDVLKELLSANSEVGFVRNLDGRTTLHVV</sequence>
<keyword evidence="3" id="KW-1185">Reference proteome</keyword>
<proteinExistence type="predicted"/>
<dbReference type="SUPFAM" id="SSF48403">
    <property type="entry name" value="Ankyrin repeat"/>
    <property type="match status" value="1"/>
</dbReference>
<keyword evidence="2" id="KW-0647">Proteasome</keyword>
<feature type="repeat" description="ANK" evidence="1">
    <location>
        <begin position="150"/>
        <end position="182"/>
    </location>
</feature>
<dbReference type="EMBL" id="JBFOLJ010000012">
    <property type="protein sequence ID" value="KAL2487935.1"/>
    <property type="molecule type" value="Genomic_DNA"/>
</dbReference>
<organism evidence="2 3">
    <name type="scientific">Forsythia ovata</name>
    <dbReference type="NCBI Taxonomy" id="205694"/>
    <lineage>
        <taxon>Eukaryota</taxon>
        <taxon>Viridiplantae</taxon>
        <taxon>Streptophyta</taxon>
        <taxon>Embryophyta</taxon>
        <taxon>Tracheophyta</taxon>
        <taxon>Spermatophyta</taxon>
        <taxon>Magnoliopsida</taxon>
        <taxon>eudicotyledons</taxon>
        <taxon>Gunneridae</taxon>
        <taxon>Pentapetalae</taxon>
        <taxon>asterids</taxon>
        <taxon>lamiids</taxon>
        <taxon>Lamiales</taxon>
        <taxon>Oleaceae</taxon>
        <taxon>Forsythieae</taxon>
        <taxon>Forsythia</taxon>
    </lineage>
</organism>
<dbReference type="AlphaFoldDB" id="A0ABD1RHP7"/>
<evidence type="ECO:0000313" key="2">
    <source>
        <dbReference type="EMBL" id="KAL2487935.1"/>
    </source>
</evidence>
<dbReference type="InterPro" id="IPR036770">
    <property type="entry name" value="Ankyrin_rpt-contain_sf"/>
</dbReference>
<accession>A0ABD1RHP7</accession>
<gene>
    <name evidence="2" type="ORF">Fot_41227</name>
</gene>
<dbReference type="SMART" id="SM00248">
    <property type="entry name" value="ANK"/>
    <property type="match status" value="1"/>
</dbReference>
<dbReference type="GO" id="GO:0000502">
    <property type="term" value="C:proteasome complex"/>
    <property type="evidence" value="ECO:0007669"/>
    <property type="project" value="UniProtKB-KW"/>
</dbReference>
<dbReference type="Proteomes" id="UP001604277">
    <property type="component" value="Unassembled WGS sequence"/>
</dbReference>